<organism evidence="1 2">
    <name type="scientific">Rhynchosporium agropyri</name>
    <dbReference type="NCBI Taxonomy" id="914238"/>
    <lineage>
        <taxon>Eukaryota</taxon>
        <taxon>Fungi</taxon>
        <taxon>Dikarya</taxon>
        <taxon>Ascomycota</taxon>
        <taxon>Pezizomycotina</taxon>
        <taxon>Leotiomycetes</taxon>
        <taxon>Helotiales</taxon>
        <taxon>Ploettnerulaceae</taxon>
        <taxon>Rhynchosporium</taxon>
    </lineage>
</organism>
<evidence type="ECO:0000313" key="1">
    <source>
        <dbReference type="EMBL" id="CZS94594.1"/>
    </source>
</evidence>
<protein>
    <recommendedName>
        <fullName evidence="3">FAD dependent oxidoreductase domain-containing protein</fullName>
    </recommendedName>
</protein>
<dbReference type="OrthoDB" id="409956at2759"/>
<name>A0A1E1KCZ0_9HELO</name>
<gene>
    <name evidence="1" type="ORF">RAG0_04547</name>
</gene>
<evidence type="ECO:0008006" key="3">
    <source>
        <dbReference type="Google" id="ProtNLM"/>
    </source>
</evidence>
<dbReference type="Proteomes" id="UP000178912">
    <property type="component" value="Unassembled WGS sequence"/>
</dbReference>
<dbReference type="Gene3D" id="3.30.9.10">
    <property type="entry name" value="D-Amino Acid Oxidase, subunit A, domain 2"/>
    <property type="match status" value="1"/>
</dbReference>
<sequence>MVYLPYLVGQREADVIVNCIGLLASMLGGVMDKTVIPTRGQVVVVRNNPGFMMGISGTDDPADEMSYLMTRAVGG</sequence>
<dbReference type="EMBL" id="FJUX01000019">
    <property type="protein sequence ID" value="CZS94594.1"/>
    <property type="molecule type" value="Genomic_DNA"/>
</dbReference>
<dbReference type="AlphaFoldDB" id="A0A1E1KCZ0"/>
<proteinExistence type="predicted"/>
<reference evidence="2" key="1">
    <citation type="submission" date="2016-03" db="EMBL/GenBank/DDBJ databases">
        <authorList>
            <person name="Guldener U."/>
        </authorList>
    </citation>
    <scope>NUCLEOTIDE SEQUENCE [LARGE SCALE GENOMIC DNA]</scope>
    <source>
        <strain evidence="2">04CH-RAC-A.6.1</strain>
    </source>
</reference>
<keyword evidence="2" id="KW-1185">Reference proteome</keyword>
<accession>A0A1E1KCZ0</accession>
<evidence type="ECO:0000313" key="2">
    <source>
        <dbReference type="Proteomes" id="UP000178912"/>
    </source>
</evidence>
<dbReference type="Gene3D" id="3.40.50.720">
    <property type="entry name" value="NAD(P)-binding Rossmann-like Domain"/>
    <property type="match status" value="1"/>
</dbReference>